<evidence type="ECO:0008006" key="3">
    <source>
        <dbReference type="Google" id="ProtNLM"/>
    </source>
</evidence>
<dbReference type="EMBL" id="GL376635">
    <property type="status" value="NOT_ANNOTATED_CDS"/>
    <property type="molecule type" value="Genomic_DNA"/>
</dbReference>
<dbReference type="InterPro" id="IPR002110">
    <property type="entry name" value="Ankyrin_rpt"/>
</dbReference>
<dbReference type="InterPro" id="IPR036770">
    <property type="entry name" value="Ankyrin_rpt-contain_sf"/>
</dbReference>
<dbReference type="EnsemblProtists" id="PYU1_T006648">
    <property type="protein sequence ID" value="PYU1_T006648"/>
    <property type="gene ID" value="PYU1_G006636"/>
</dbReference>
<protein>
    <recommendedName>
        <fullName evidence="3">Ankyrin repeat protein</fullName>
    </recommendedName>
</protein>
<dbReference type="SUPFAM" id="SSF140860">
    <property type="entry name" value="Pseudo ankyrin repeat-like"/>
    <property type="match status" value="2"/>
</dbReference>
<dbReference type="PANTHER" id="PTHR46586:SF3">
    <property type="entry name" value="ANKYRIN REPEAT-CONTAINING PROTEIN"/>
    <property type="match status" value="1"/>
</dbReference>
<proteinExistence type="predicted"/>
<reference evidence="2" key="2">
    <citation type="submission" date="2010-04" db="EMBL/GenBank/DDBJ databases">
        <authorList>
            <person name="Buell R."/>
            <person name="Hamilton J."/>
            <person name="Hostetler J."/>
        </authorList>
    </citation>
    <scope>NUCLEOTIDE SEQUENCE [LARGE SCALE GENOMIC DNA]</scope>
    <source>
        <strain evidence="2">DAOM:BR144</strain>
    </source>
</reference>
<keyword evidence="2" id="KW-1185">Reference proteome</keyword>
<evidence type="ECO:0000313" key="1">
    <source>
        <dbReference type="EnsemblProtists" id="PYU1_T006648"/>
    </source>
</evidence>
<dbReference type="Proteomes" id="UP000019132">
    <property type="component" value="Unassembled WGS sequence"/>
</dbReference>
<dbReference type="InParanoid" id="K3WNV6"/>
<dbReference type="VEuPathDB" id="FungiDB:PYU1_G006636"/>
<accession>K3WNV6</accession>
<dbReference type="AlphaFoldDB" id="K3WNV6"/>
<dbReference type="InterPro" id="IPR052050">
    <property type="entry name" value="SecEffector_AnkRepeat"/>
</dbReference>
<dbReference type="Pfam" id="PF13637">
    <property type="entry name" value="Ank_4"/>
    <property type="match status" value="1"/>
</dbReference>
<evidence type="ECO:0000313" key="2">
    <source>
        <dbReference type="Proteomes" id="UP000019132"/>
    </source>
</evidence>
<name>K3WNV6_GLOUD</name>
<organism evidence="1 2">
    <name type="scientific">Globisporangium ultimum (strain ATCC 200006 / CBS 805.95 / DAOM BR144)</name>
    <name type="common">Pythium ultimum</name>
    <dbReference type="NCBI Taxonomy" id="431595"/>
    <lineage>
        <taxon>Eukaryota</taxon>
        <taxon>Sar</taxon>
        <taxon>Stramenopiles</taxon>
        <taxon>Oomycota</taxon>
        <taxon>Peronosporomycetes</taxon>
        <taxon>Pythiales</taxon>
        <taxon>Pythiaceae</taxon>
        <taxon>Globisporangium</taxon>
    </lineage>
</organism>
<sequence length="137" mass="15957">HFDVVKWLDANVQGLPQCSWEAAENGHLEIVKFLHERGNTRVGLDLAYVDRIVLHGHLDVIQWLHANNLLTCSNYVMDSTAVYGHLDLVQWLRENHYEGCTNYAIVWAAGNGHLEVIKWLHENRQYHMHPARWIALR</sequence>
<dbReference type="Gene3D" id="1.25.40.20">
    <property type="entry name" value="Ankyrin repeat-containing domain"/>
    <property type="match status" value="1"/>
</dbReference>
<dbReference type="HOGENOM" id="CLU_1781181_0_0_1"/>
<reference evidence="2" key="1">
    <citation type="journal article" date="2010" name="Genome Biol.">
        <title>Genome sequence of the necrotrophic plant pathogen Pythium ultimum reveals original pathogenicity mechanisms and effector repertoire.</title>
        <authorList>
            <person name="Levesque C.A."/>
            <person name="Brouwer H."/>
            <person name="Cano L."/>
            <person name="Hamilton J.P."/>
            <person name="Holt C."/>
            <person name="Huitema E."/>
            <person name="Raffaele S."/>
            <person name="Robideau G.P."/>
            <person name="Thines M."/>
            <person name="Win J."/>
            <person name="Zerillo M.M."/>
            <person name="Beakes G.W."/>
            <person name="Boore J.L."/>
            <person name="Busam D."/>
            <person name="Dumas B."/>
            <person name="Ferriera S."/>
            <person name="Fuerstenberg S.I."/>
            <person name="Gachon C.M."/>
            <person name="Gaulin E."/>
            <person name="Govers F."/>
            <person name="Grenville-Briggs L."/>
            <person name="Horner N."/>
            <person name="Hostetler J."/>
            <person name="Jiang R.H."/>
            <person name="Johnson J."/>
            <person name="Krajaejun T."/>
            <person name="Lin H."/>
            <person name="Meijer H.J."/>
            <person name="Moore B."/>
            <person name="Morris P."/>
            <person name="Phuntmart V."/>
            <person name="Puiu D."/>
            <person name="Shetty J."/>
            <person name="Stajich J.E."/>
            <person name="Tripathy S."/>
            <person name="Wawra S."/>
            <person name="van West P."/>
            <person name="Whitty B.R."/>
            <person name="Coutinho P.M."/>
            <person name="Henrissat B."/>
            <person name="Martin F."/>
            <person name="Thomas P.D."/>
            <person name="Tyler B.M."/>
            <person name="De Vries R.P."/>
            <person name="Kamoun S."/>
            <person name="Yandell M."/>
            <person name="Tisserat N."/>
            <person name="Buell C.R."/>
        </authorList>
    </citation>
    <scope>NUCLEOTIDE SEQUENCE</scope>
    <source>
        <strain evidence="2">DAOM:BR144</strain>
    </source>
</reference>
<dbReference type="PANTHER" id="PTHR46586">
    <property type="entry name" value="ANKYRIN REPEAT-CONTAINING PROTEIN"/>
    <property type="match status" value="1"/>
</dbReference>
<reference evidence="1" key="3">
    <citation type="submission" date="2015-02" db="UniProtKB">
        <authorList>
            <consortium name="EnsemblProtists"/>
        </authorList>
    </citation>
    <scope>IDENTIFICATION</scope>
    <source>
        <strain evidence="1">DAOM BR144</strain>
    </source>
</reference>